<gene>
    <name evidence="3" type="ORF">BS47DRAFT_1387684</name>
</gene>
<dbReference type="Proteomes" id="UP000886523">
    <property type="component" value="Unassembled WGS sequence"/>
</dbReference>
<protein>
    <recommendedName>
        <fullName evidence="5">Zinc finger GRF-type domain-containing protein</fullName>
    </recommendedName>
</protein>
<evidence type="ECO:0000313" key="4">
    <source>
        <dbReference type="Proteomes" id="UP000886523"/>
    </source>
</evidence>
<evidence type="ECO:0008006" key="5">
    <source>
        <dbReference type="Google" id="ProtNLM"/>
    </source>
</evidence>
<reference evidence="3" key="1">
    <citation type="journal article" date="2020" name="Nat. Commun.">
        <title>Large-scale genome sequencing of mycorrhizal fungi provides insights into the early evolution of symbiotic traits.</title>
        <authorList>
            <person name="Miyauchi S."/>
            <person name="Kiss E."/>
            <person name="Kuo A."/>
            <person name="Drula E."/>
            <person name="Kohler A."/>
            <person name="Sanchez-Garcia M."/>
            <person name="Morin E."/>
            <person name="Andreopoulos B."/>
            <person name="Barry K.W."/>
            <person name="Bonito G."/>
            <person name="Buee M."/>
            <person name="Carver A."/>
            <person name="Chen C."/>
            <person name="Cichocki N."/>
            <person name="Clum A."/>
            <person name="Culley D."/>
            <person name="Crous P.W."/>
            <person name="Fauchery L."/>
            <person name="Girlanda M."/>
            <person name="Hayes R.D."/>
            <person name="Keri Z."/>
            <person name="LaButti K."/>
            <person name="Lipzen A."/>
            <person name="Lombard V."/>
            <person name="Magnuson J."/>
            <person name="Maillard F."/>
            <person name="Murat C."/>
            <person name="Nolan M."/>
            <person name="Ohm R.A."/>
            <person name="Pangilinan J."/>
            <person name="Pereira M.F."/>
            <person name="Perotto S."/>
            <person name="Peter M."/>
            <person name="Pfister S."/>
            <person name="Riley R."/>
            <person name="Sitrit Y."/>
            <person name="Stielow J.B."/>
            <person name="Szollosi G."/>
            <person name="Zifcakova L."/>
            <person name="Stursova M."/>
            <person name="Spatafora J.W."/>
            <person name="Tedersoo L."/>
            <person name="Vaario L.M."/>
            <person name="Yamada A."/>
            <person name="Yan M."/>
            <person name="Wang P."/>
            <person name="Xu J."/>
            <person name="Bruns T."/>
            <person name="Baldrian P."/>
            <person name="Vilgalys R."/>
            <person name="Dunand C."/>
            <person name="Henrissat B."/>
            <person name="Grigoriev I.V."/>
            <person name="Hibbett D."/>
            <person name="Nagy L.G."/>
            <person name="Martin F.M."/>
        </authorList>
    </citation>
    <scope>NUCLEOTIDE SEQUENCE</scope>
    <source>
        <strain evidence="3">UP504</strain>
    </source>
</reference>
<feature type="compositionally biased region" description="Polar residues" evidence="2">
    <location>
        <begin position="186"/>
        <end position="195"/>
    </location>
</feature>
<dbReference type="AlphaFoldDB" id="A0A9P6B9M1"/>
<evidence type="ECO:0000256" key="1">
    <source>
        <dbReference type="SAM" id="Coils"/>
    </source>
</evidence>
<keyword evidence="1" id="KW-0175">Coiled coil</keyword>
<feature type="compositionally biased region" description="Basic and acidic residues" evidence="2">
    <location>
        <begin position="307"/>
        <end position="325"/>
    </location>
</feature>
<feature type="compositionally biased region" description="Low complexity" evidence="2">
    <location>
        <begin position="56"/>
        <end position="70"/>
    </location>
</feature>
<keyword evidence="4" id="KW-1185">Reference proteome</keyword>
<proteinExistence type="predicted"/>
<name>A0A9P6B9M1_9AGAM</name>
<evidence type="ECO:0000256" key="2">
    <source>
        <dbReference type="SAM" id="MobiDB-lite"/>
    </source>
</evidence>
<dbReference type="EMBL" id="MU128914">
    <property type="protein sequence ID" value="KAF9520070.1"/>
    <property type="molecule type" value="Genomic_DNA"/>
</dbReference>
<feature type="coiled-coil region" evidence="1">
    <location>
        <begin position="87"/>
        <end position="121"/>
    </location>
</feature>
<feature type="region of interest" description="Disordered" evidence="2">
    <location>
        <begin position="56"/>
        <end position="87"/>
    </location>
</feature>
<comment type="caution">
    <text evidence="3">The sequence shown here is derived from an EMBL/GenBank/DDBJ whole genome shotgun (WGS) entry which is preliminary data.</text>
</comment>
<feature type="region of interest" description="Disordered" evidence="2">
    <location>
        <begin position="305"/>
        <end position="325"/>
    </location>
</feature>
<evidence type="ECO:0000313" key="3">
    <source>
        <dbReference type="EMBL" id="KAF9520070.1"/>
    </source>
</evidence>
<organism evidence="3 4">
    <name type="scientific">Hydnum rufescens UP504</name>
    <dbReference type="NCBI Taxonomy" id="1448309"/>
    <lineage>
        <taxon>Eukaryota</taxon>
        <taxon>Fungi</taxon>
        <taxon>Dikarya</taxon>
        <taxon>Basidiomycota</taxon>
        <taxon>Agaricomycotina</taxon>
        <taxon>Agaricomycetes</taxon>
        <taxon>Cantharellales</taxon>
        <taxon>Hydnaceae</taxon>
        <taxon>Hydnum</taxon>
    </lineage>
</organism>
<accession>A0A9P6B9M1</accession>
<sequence length="325" mass="36421">MSNATNTRLCHCLFPAKLRVSNSVENPNEEYYTCMNRGSPRPSCKYFVWVQGEPLSSSAPVASAPSTPTSRRQGPPRTPRSPRAPTVAGLTAQVEQLELDKERLEDECVELKYELTEALRKFGEALGKYSALKSKSSENTDIFFGYYVSILLPITHPFCGQMSFLGRKAKELVKRDKRKSKAIPETGSSNLPSSSKRPKHNTHAPSDPLTTPNDPYRIILETELPSIRSLDRRKHNGVIFLGKGTDGQSLYQQAGLPGRQHQQPSLASIDTGGNDPVHSASDDFFDFDYGLNALDYCMPQENHPVLHQRDNRHLVKDKQSRHSRR</sequence>
<feature type="region of interest" description="Disordered" evidence="2">
    <location>
        <begin position="175"/>
        <end position="214"/>
    </location>
</feature>